<accession>A0A7M1QUZ4</accession>
<dbReference type="Proteomes" id="UP000595053">
    <property type="component" value="Chromosome"/>
</dbReference>
<dbReference type="AlphaFoldDB" id="A0A7M1QUZ4"/>
<feature type="compositionally biased region" description="Low complexity" evidence="1">
    <location>
        <begin position="209"/>
        <end position="228"/>
    </location>
</feature>
<dbReference type="RefSeq" id="WP_197551164.1">
    <property type="nucleotide sequence ID" value="NZ_CP063213.1"/>
</dbReference>
<protein>
    <submittedName>
        <fullName evidence="2">Uncharacterized protein</fullName>
    </submittedName>
</protein>
<feature type="compositionally biased region" description="Basic residues" evidence="1">
    <location>
        <begin position="43"/>
        <end position="52"/>
    </location>
</feature>
<feature type="compositionally biased region" description="Polar residues" evidence="1">
    <location>
        <begin position="1"/>
        <end position="20"/>
    </location>
</feature>
<dbReference type="EMBL" id="CP063213">
    <property type="protein sequence ID" value="QOR45643.1"/>
    <property type="molecule type" value="Genomic_DNA"/>
</dbReference>
<evidence type="ECO:0000256" key="1">
    <source>
        <dbReference type="SAM" id="MobiDB-lite"/>
    </source>
</evidence>
<reference evidence="2 3" key="1">
    <citation type="submission" date="2020-10" db="EMBL/GenBank/DDBJ databases">
        <title>Trueperella pecoris sp. nov. isolated from bovine and porcine specimens.</title>
        <authorList>
            <person name="Schoenecker L."/>
            <person name="Schnydrig P."/>
            <person name="Brodard I."/>
            <person name="Thomann A."/>
            <person name="Hemphill A."/>
            <person name="Rodriguez-Campos S."/>
            <person name="Perreten V."/>
            <person name="Jores J."/>
            <person name="Kittl S."/>
        </authorList>
    </citation>
    <scope>NUCLEOTIDE SEQUENCE [LARGE SCALE GENOMIC DNA]</scope>
    <source>
        <strain evidence="2 3">15A0121</strain>
    </source>
</reference>
<organism evidence="2 3">
    <name type="scientific">Trueperella pecoris</name>
    <dbReference type="NCBI Taxonomy" id="2733571"/>
    <lineage>
        <taxon>Bacteria</taxon>
        <taxon>Bacillati</taxon>
        <taxon>Actinomycetota</taxon>
        <taxon>Actinomycetes</taxon>
        <taxon>Actinomycetales</taxon>
        <taxon>Actinomycetaceae</taxon>
        <taxon>Trueperella</taxon>
    </lineage>
</organism>
<name>A0A7M1QUZ4_9ACTO</name>
<gene>
    <name evidence="2" type="ORF">INS88_10435</name>
</gene>
<evidence type="ECO:0000313" key="3">
    <source>
        <dbReference type="Proteomes" id="UP000595053"/>
    </source>
</evidence>
<proteinExistence type="predicted"/>
<feature type="region of interest" description="Disordered" evidence="1">
    <location>
        <begin position="194"/>
        <end position="235"/>
    </location>
</feature>
<keyword evidence="3" id="KW-1185">Reference proteome</keyword>
<evidence type="ECO:0000313" key="2">
    <source>
        <dbReference type="EMBL" id="QOR45643.1"/>
    </source>
</evidence>
<feature type="region of interest" description="Disordered" evidence="1">
    <location>
        <begin position="1"/>
        <end position="97"/>
    </location>
</feature>
<sequence>MVGFKSDNTTGSAWVSSSRGFSLPPRTENLESPFLAGDYAKADKRRQKNMKRAAREQARKKPRSHTVAPTPKPAAPVSRPAPRLSTTPAPAVPRGMTASSTFTVGRLAGVTISPETSFLARANRNLQNFANDRLSTLSKNTIPDSSGYSLDGVELTKSEYDAWMGGVPEANRNVTVEGATRPMVQDSLLPGYESVALPEPAPAPKSARNHASSATTKSHAATKSSTNSRPTAKSEAGWRGTAGFLIFAGIVAAIINGGGLSEILGSLGDLINDFLNGF</sequence>